<proteinExistence type="predicted"/>
<dbReference type="PANTHER" id="PTHR32166">
    <property type="entry name" value="OSJNBA0013A04.12 PROTEIN"/>
    <property type="match status" value="1"/>
</dbReference>
<dbReference type="Pfam" id="PF05699">
    <property type="entry name" value="Dimer_Tnp_hAT"/>
    <property type="match status" value="1"/>
</dbReference>
<dbReference type="GO" id="GO:0046983">
    <property type="term" value="F:protein dimerization activity"/>
    <property type="evidence" value="ECO:0007669"/>
    <property type="project" value="InterPro"/>
</dbReference>
<dbReference type="Pfam" id="PF04937">
    <property type="entry name" value="DUF659"/>
    <property type="match status" value="1"/>
</dbReference>
<evidence type="ECO:0000313" key="4">
    <source>
        <dbReference type="EMBL" id="KAG6512980.1"/>
    </source>
</evidence>
<feature type="domain" description="HAT C-terminal dimerisation" evidence="3">
    <location>
        <begin position="702"/>
        <end position="776"/>
    </location>
</feature>
<dbReference type="InterPro" id="IPR012337">
    <property type="entry name" value="RNaseH-like_sf"/>
</dbReference>
<feature type="region of interest" description="Disordered" evidence="1">
    <location>
        <begin position="849"/>
        <end position="885"/>
    </location>
</feature>
<organism evidence="4 5">
    <name type="scientific">Zingiber officinale</name>
    <name type="common">Ginger</name>
    <name type="synonym">Amomum zingiber</name>
    <dbReference type="NCBI Taxonomy" id="94328"/>
    <lineage>
        <taxon>Eukaryota</taxon>
        <taxon>Viridiplantae</taxon>
        <taxon>Streptophyta</taxon>
        <taxon>Embryophyta</taxon>
        <taxon>Tracheophyta</taxon>
        <taxon>Spermatophyta</taxon>
        <taxon>Magnoliopsida</taxon>
        <taxon>Liliopsida</taxon>
        <taxon>Zingiberales</taxon>
        <taxon>Zingiberaceae</taxon>
        <taxon>Zingiber</taxon>
    </lineage>
</organism>
<reference evidence="4 5" key="1">
    <citation type="submission" date="2020-08" db="EMBL/GenBank/DDBJ databases">
        <title>Plant Genome Project.</title>
        <authorList>
            <person name="Zhang R.-G."/>
        </authorList>
    </citation>
    <scope>NUCLEOTIDE SEQUENCE [LARGE SCALE GENOMIC DNA]</scope>
    <source>
        <tissue evidence="4">Rhizome</tissue>
    </source>
</reference>
<dbReference type="AlphaFoldDB" id="A0A8J5L5G4"/>
<feature type="region of interest" description="Disordered" evidence="1">
    <location>
        <begin position="86"/>
        <end position="106"/>
    </location>
</feature>
<protein>
    <submittedName>
        <fullName evidence="4">Uncharacterized protein</fullName>
    </submittedName>
</protein>
<evidence type="ECO:0000259" key="3">
    <source>
        <dbReference type="Pfam" id="PF05699"/>
    </source>
</evidence>
<dbReference type="SUPFAM" id="SSF53098">
    <property type="entry name" value="Ribonuclease H-like"/>
    <property type="match status" value="1"/>
</dbReference>
<evidence type="ECO:0000259" key="2">
    <source>
        <dbReference type="Pfam" id="PF04937"/>
    </source>
</evidence>
<sequence length="885" mass="100365">MQLQPLSSPESDPQKARLARPNFISTSGAERSGAKRKAKGTAAELVWRWRASGGALANGVVSLPSPSRVPPILEFYSSFSPSNTTPGEYSCQEMSTSSPFEEHTGTNEGEMRFPDLGDSHFVFEDKNLVYHEDDQMQEELERQLTDESQSNVSATVLWKHVVKGKKCGNAHGGSHVFKCKYCHKIYHGTYTRVYAHLMGHKKGESKGIGYCSTVKADKNLQMQIKREVENVESSPNVVPLRKSKLNPSSEATLRGTSLALSYVSSFEQEYSTQDRDDVDSKVVRCLCANGIPFSVLKSPYWEDMVLAISKELGYKSPSYEKANTILLENERLKVEREMEDFKQKWPQYGISIISSGWSDIKNLPLINMLASNQFGSMFLNAFDFVTVEKSQKSISDFMLEAIEKVGPYNVVQLITDNSIDCRAASDEVAQVYPHLFWNPCMVHTLYLILKDIMNALPWLKQTYRTAKGIVRYFLHHPHSGDIFQIFSRLKLLKATAQGFASHYITFYVLLDIRESLTAAVLSEDWELWATSPNMKEKVKLLGDNVKEAVVSENFWVPARLALSIIKPVYKMVKFSDQDGALIGDVCDRMDNMLGEIKENLSGLEDMYTIVEEKVLSRWNKKIFPLHCLAYALTPKYYDEEYLQLLAPGCRKRCPPDQDDEVFECATSAICKMHQNADRQDIIRVQFLSFIEKKGKFSLPIAKRDARNPKINVFQWWKFHGGDTKELRDVAFKVLSQSISSFSVEKQWSTYSYIQSAKRHRSNSSYADNLVYVHSNLRLLSRHNPSYKYGIHQKWDVNPELPYVDESAFQWEDLCFMGLDDDDSLLKQASHSSNPVQELLRIIEDVPSCDDQLDEQSQTTSSARAGGGRGGRAGIPSRLDHTGQEG</sequence>
<accession>A0A8J5L5G4</accession>
<gene>
    <name evidence="4" type="ORF">ZIOFF_031120</name>
</gene>
<comment type="caution">
    <text evidence="4">The sequence shown here is derived from an EMBL/GenBank/DDBJ whole genome shotgun (WGS) entry which is preliminary data.</text>
</comment>
<name>A0A8J5L5G4_ZINOF</name>
<dbReference type="InterPro" id="IPR008906">
    <property type="entry name" value="HATC_C_dom"/>
</dbReference>
<feature type="region of interest" description="Disordered" evidence="1">
    <location>
        <begin position="1"/>
        <end position="37"/>
    </location>
</feature>
<dbReference type="Proteomes" id="UP000734854">
    <property type="component" value="Unassembled WGS sequence"/>
</dbReference>
<feature type="compositionally biased region" description="Polar residues" evidence="1">
    <location>
        <begin position="1"/>
        <end position="11"/>
    </location>
</feature>
<evidence type="ECO:0000313" key="5">
    <source>
        <dbReference type="Proteomes" id="UP000734854"/>
    </source>
</evidence>
<feature type="domain" description="DUF659" evidence="2">
    <location>
        <begin position="317"/>
        <end position="469"/>
    </location>
</feature>
<dbReference type="InterPro" id="IPR007021">
    <property type="entry name" value="DUF659"/>
</dbReference>
<feature type="compositionally biased region" description="Polar residues" evidence="1">
    <location>
        <begin position="86"/>
        <end position="99"/>
    </location>
</feature>
<dbReference type="EMBL" id="JACMSC010000008">
    <property type="protein sequence ID" value="KAG6512980.1"/>
    <property type="molecule type" value="Genomic_DNA"/>
</dbReference>
<dbReference type="PANTHER" id="PTHR32166:SF81">
    <property type="entry name" value="OS06G0658400 PROTEIN"/>
    <property type="match status" value="1"/>
</dbReference>
<evidence type="ECO:0000256" key="1">
    <source>
        <dbReference type="SAM" id="MobiDB-lite"/>
    </source>
</evidence>
<keyword evidence="5" id="KW-1185">Reference proteome</keyword>